<protein>
    <submittedName>
        <fullName evidence="2">Uncharacterized protein</fullName>
    </submittedName>
</protein>
<evidence type="ECO:0000313" key="1">
    <source>
        <dbReference type="Proteomes" id="UP000887576"/>
    </source>
</evidence>
<reference evidence="2" key="1">
    <citation type="submission" date="2022-11" db="UniProtKB">
        <authorList>
            <consortium name="WormBaseParasite"/>
        </authorList>
    </citation>
    <scope>IDENTIFICATION</scope>
</reference>
<accession>A0AC34R7C8</accession>
<evidence type="ECO:0000313" key="2">
    <source>
        <dbReference type="WBParaSite" id="JU765_v2.g4132.t1"/>
    </source>
</evidence>
<dbReference type="WBParaSite" id="JU765_v2.g4132.t1">
    <property type="protein sequence ID" value="JU765_v2.g4132.t1"/>
    <property type="gene ID" value="JU765_v2.g4132"/>
</dbReference>
<organism evidence="1 2">
    <name type="scientific">Panagrolaimus sp. JU765</name>
    <dbReference type="NCBI Taxonomy" id="591449"/>
    <lineage>
        <taxon>Eukaryota</taxon>
        <taxon>Metazoa</taxon>
        <taxon>Ecdysozoa</taxon>
        <taxon>Nematoda</taxon>
        <taxon>Chromadorea</taxon>
        <taxon>Rhabditida</taxon>
        <taxon>Tylenchina</taxon>
        <taxon>Panagrolaimomorpha</taxon>
        <taxon>Panagrolaimoidea</taxon>
        <taxon>Panagrolaimidae</taxon>
        <taxon>Panagrolaimus</taxon>
    </lineage>
</organism>
<dbReference type="Proteomes" id="UP000887576">
    <property type="component" value="Unplaced"/>
</dbReference>
<proteinExistence type="predicted"/>
<sequence>MNSTIPSLPKGNFGRHLELPEKRQILQKEFNSALEAARILFFRILLSATRTVQSFDSQSGRSMLFRLENFQSKIQYLDSVPSEVLKKGNLVQINDYLSTTSVLVHDEERKRELRGRVGGGLRLKLRTMRAREVPGTYLAAFAREKIQETPLLAPVLFDKSDELFDFIQKRLQKLESLAANGFAAEFSQKLVEFSKENAEFVADRAKMRTPAEIQREINKLVPAKRSLAGEIVVLSSLSAMDCLNELVEYPSWAGYHYYFVRVCSESPLTMEYNNGMVIVKENGKRRLARLRFSRYTFKVQPSRIIKENSVVDGQTVKLEYLSPLKTAPSISTPHEDYEHRLAETSIPNEHQARILGEKEMLLRFNNEISVRLNALHTDMESLRDTLFLNTRLDPAVTFACENERRPTPLESPG</sequence>
<name>A0AC34R7C8_9BILA</name>